<organism evidence="1 2">
    <name type="scientific">Zizania palustris</name>
    <name type="common">Northern wild rice</name>
    <dbReference type="NCBI Taxonomy" id="103762"/>
    <lineage>
        <taxon>Eukaryota</taxon>
        <taxon>Viridiplantae</taxon>
        <taxon>Streptophyta</taxon>
        <taxon>Embryophyta</taxon>
        <taxon>Tracheophyta</taxon>
        <taxon>Spermatophyta</taxon>
        <taxon>Magnoliopsida</taxon>
        <taxon>Liliopsida</taxon>
        <taxon>Poales</taxon>
        <taxon>Poaceae</taxon>
        <taxon>BOP clade</taxon>
        <taxon>Oryzoideae</taxon>
        <taxon>Oryzeae</taxon>
        <taxon>Zizaniinae</taxon>
        <taxon>Zizania</taxon>
    </lineage>
</organism>
<dbReference type="AlphaFoldDB" id="A0A8J5WXJ5"/>
<gene>
    <name evidence="1" type="ORF">GUJ93_ZPchr0012g19243</name>
</gene>
<evidence type="ECO:0000313" key="2">
    <source>
        <dbReference type="Proteomes" id="UP000729402"/>
    </source>
</evidence>
<proteinExistence type="predicted"/>
<name>A0A8J5WXJ5_ZIZPA</name>
<evidence type="ECO:0000313" key="1">
    <source>
        <dbReference type="EMBL" id="KAG8095268.1"/>
    </source>
</evidence>
<dbReference type="OrthoDB" id="606139at2759"/>
<comment type="caution">
    <text evidence="1">The sequence shown here is derived from an EMBL/GenBank/DDBJ whole genome shotgun (WGS) entry which is preliminary data.</text>
</comment>
<sequence>MTPVRPPEGVCRSVSPAVRALGGALARTRLPLLPARCRDVQEKILRAKRNSKCTNHNFIRIIYSHIISQWISACPLENLRHVKRVRQCNEYGEKTELSIILCLATGPENFSGMYPQDVKNIVDTYKLNPFLAKLNF</sequence>
<accession>A0A8J5WXJ5</accession>
<protein>
    <submittedName>
        <fullName evidence="1">Uncharacterized protein</fullName>
    </submittedName>
</protein>
<dbReference type="Proteomes" id="UP000729402">
    <property type="component" value="Unassembled WGS sequence"/>
</dbReference>
<keyword evidence="2" id="KW-1185">Reference proteome</keyword>
<reference evidence="1" key="1">
    <citation type="journal article" date="2021" name="bioRxiv">
        <title>Whole Genome Assembly and Annotation of Northern Wild Rice, Zizania palustris L., Supports a Whole Genome Duplication in the Zizania Genus.</title>
        <authorList>
            <person name="Haas M."/>
            <person name="Kono T."/>
            <person name="Macchietto M."/>
            <person name="Millas R."/>
            <person name="McGilp L."/>
            <person name="Shao M."/>
            <person name="Duquette J."/>
            <person name="Hirsch C.N."/>
            <person name="Kimball J."/>
        </authorList>
    </citation>
    <scope>NUCLEOTIDE SEQUENCE</scope>
    <source>
        <tissue evidence="1">Fresh leaf tissue</tissue>
    </source>
</reference>
<dbReference type="EMBL" id="JAAALK010000080">
    <property type="protein sequence ID" value="KAG8095268.1"/>
    <property type="molecule type" value="Genomic_DNA"/>
</dbReference>
<reference evidence="1" key="2">
    <citation type="submission" date="2021-02" db="EMBL/GenBank/DDBJ databases">
        <authorList>
            <person name="Kimball J.A."/>
            <person name="Haas M.W."/>
            <person name="Macchietto M."/>
            <person name="Kono T."/>
            <person name="Duquette J."/>
            <person name="Shao M."/>
        </authorList>
    </citation>
    <scope>NUCLEOTIDE SEQUENCE</scope>
    <source>
        <tissue evidence="1">Fresh leaf tissue</tissue>
    </source>
</reference>